<sequence length="144" mass="16683">MFCLTELTAFVIAINLCSSDPRYKEPTGNFTIFELDEKITKLISQPELGKGDELYQAVYTLHLELLEIHDVFNWYRDCPKSFALGKEIVKRSGLKIFKTFINEESLKDVYKYNNAQVYEIVDLITNCERLYNASEPIIKQGDVN</sequence>
<dbReference type="AlphaFoldDB" id="A0A1B6IHY4"/>
<accession>A0A1B6IHY4</accession>
<feature type="signal peptide" evidence="1">
    <location>
        <begin position="1"/>
        <end position="19"/>
    </location>
</feature>
<proteinExistence type="predicted"/>
<organism evidence="2">
    <name type="scientific">Homalodisca liturata</name>
    <dbReference type="NCBI Taxonomy" id="320908"/>
    <lineage>
        <taxon>Eukaryota</taxon>
        <taxon>Metazoa</taxon>
        <taxon>Ecdysozoa</taxon>
        <taxon>Arthropoda</taxon>
        <taxon>Hexapoda</taxon>
        <taxon>Insecta</taxon>
        <taxon>Pterygota</taxon>
        <taxon>Neoptera</taxon>
        <taxon>Paraneoptera</taxon>
        <taxon>Hemiptera</taxon>
        <taxon>Auchenorrhyncha</taxon>
        <taxon>Membracoidea</taxon>
        <taxon>Cicadellidae</taxon>
        <taxon>Cicadellinae</taxon>
        <taxon>Proconiini</taxon>
        <taxon>Homalodisca</taxon>
    </lineage>
</organism>
<protein>
    <submittedName>
        <fullName evidence="2">Uncharacterized protein</fullName>
    </submittedName>
</protein>
<feature type="chain" id="PRO_5008585220" evidence="1">
    <location>
        <begin position="20"/>
        <end position="144"/>
    </location>
</feature>
<name>A0A1B6IHY4_9HEMI</name>
<reference evidence="2" key="1">
    <citation type="submission" date="2015-11" db="EMBL/GenBank/DDBJ databases">
        <title>De novo transcriptome assembly of four potential Pierce s Disease insect vectors from Arizona vineyards.</title>
        <authorList>
            <person name="Tassone E.E."/>
        </authorList>
    </citation>
    <scope>NUCLEOTIDE SEQUENCE</scope>
</reference>
<evidence type="ECO:0000313" key="2">
    <source>
        <dbReference type="EMBL" id="JAS86513.1"/>
    </source>
</evidence>
<dbReference type="EMBL" id="GECU01021193">
    <property type="protein sequence ID" value="JAS86513.1"/>
    <property type="molecule type" value="Transcribed_RNA"/>
</dbReference>
<keyword evidence="1" id="KW-0732">Signal</keyword>
<gene>
    <name evidence="2" type="ORF">g.18217</name>
</gene>
<evidence type="ECO:0000256" key="1">
    <source>
        <dbReference type="SAM" id="SignalP"/>
    </source>
</evidence>